<sequence length="228" mass="25291">MSFSLLKEFLVRLCGGDVSDGQWFLGRKGVEEGLPYGTMQLTKEATSELIKALRKAGNNDECGRFPMPVCDHEVKFAQEFVNAFAQALLFKEAGCDGIGSDVGYENGSKSPNEKDKPFQSYFKFPEDSDSDNEDDDEPQEDLPDGYESDSGNTDERNMVFAALVTAGMDEDRAKYVTAQALPHRYFLCYDAYYHDFLVDGNGPAQANYEAKKWARRVCSGKSGLGEGN</sequence>
<dbReference type="Proteomes" id="UP000125413">
    <property type="component" value="Segment"/>
</dbReference>
<dbReference type="EMBL" id="EU111742">
    <property type="protein sequence ID" value="ABW87826.1"/>
    <property type="molecule type" value="Genomic_RNA"/>
</dbReference>
<feature type="compositionally biased region" description="Acidic residues" evidence="1">
    <location>
        <begin position="127"/>
        <end position="147"/>
    </location>
</feature>
<protein>
    <submittedName>
        <fullName evidence="2">ORF 6</fullName>
    </submittedName>
</protein>
<evidence type="ECO:0000313" key="3">
    <source>
        <dbReference type="Proteomes" id="UP000125413"/>
    </source>
</evidence>
<reference evidence="2 3" key="1">
    <citation type="journal article" date="2008" name="J. Virol.">
        <title>Identification of a novel coronavirus from a beluga whale by using a panviral microarray.</title>
        <authorList>
            <person name="Mihindukulasuriya K.A."/>
            <person name="Wu G."/>
            <person name="St Leger J."/>
            <person name="Nordhausen R.W."/>
            <person name="Wang D."/>
        </authorList>
    </citation>
    <scope>NUCLEOTIDE SEQUENCE [LARGE SCALE GENOMIC DNA]</scope>
    <source>
        <strain evidence="2">SW1</strain>
    </source>
</reference>
<dbReference type="GeneID" id="6264433"/>
<dbReference type="KEGG" id="vg:6264433"/>
<feature type="region of interest" description="Disordered" evidence="1">
    <location>
        <begin position="105"/>
        <end position="153"/>
    </location>
</feature>
<accession>B2BW39</accession>
<keyword evidence="3" id="KW-1185">Reference proteome</keyword>
<dbReference type="InterPro" id="IPR022027">
    <property type="entry name" value="Astro_capsid_p"/>
</dbReference>
<proteinExistence type="predicted"/>
<organism evidence="2 3">
    <name type="scientific">Beluga whale coronavirus (strain SW1)</name>
    <name type="common">BwCoV</name>
    <dbReference type="NCBI Taxonomy" id="694015"/>
    <lineage>
        <taxon>Viruses</taxon>
        <taxon>Riboviria</taxon>
        <taxon>Orthornavirae</taxon>
        <taxon>Pisuviricota</taxon>
        <taxon>Pisoniviricetes</taxon>
        <taxon>Nidovirales</taxon>
        <taxon>Cornidovirineae</taxon>
        <taxon>Coronaviridae</taxon>
        <taxon>Orthocoronavirinae</taxon>
        <taxon>Gammacoronavirus</taxon>
        <taxon>Cegacovirus</taxon>
        <taxon>Gammacoronavirus delphinapteri</taxon>
    </lineage>
</organism>
<evidence type="ECO:0000256" key="1">
    <source>
        <dbReference type="SAM" id="MobiDB-lite"/>
    </source>
</evidence>
<name>B2BW39_BWCOV</name>
<dbReference type="Pfam" id="PF12226">
    <property type="entry name" value="Astro_capsid_p"/>
    <property type="match status" value="1"/>
</dbReference>
<dbReference type="RefSeq" id="YP_001876443.1">
    <property type="nucleotide sequence ID" value="NC_010646.1"/>
</dbReference>
<evidence type="ECO:0000313" key="2">
    <source>
        <dbReference type="EMBL" id="ABW87826.1"/>
    </source>
</evidence>